<dbReference type="PROSITE" id="PS50109">
    <property type="entry name" value="HIS_KIN"/>
    <property type="match status" value="1"/>
</dbReference>
<dbReference type="SMART" id="SM00448">
    <property type="entry name" value="REC"/>
    <property type="match status" value="1"/>
</dbReference>
<dbReference type="InterPro" id="IPR004358">
    <property type="entry name" value="Sig_transdc_His_kin-like_C"/>
</dbReference>
<dbReference type="SUPFAM" id="SSF55874">
    <property type="entry name" value="ATPase domain of HSP90 chaperone/DNA topoisomerase II/histidine kinase"/>
    <property type="match status" value="1"/>
</dbReference>
<comment type="catalytic activity">
    <reaction evidence="1">
        <text>ATP + protein L-histidine = ADP + protein N-phospho-L-histidine.</text>
        <dbReference type="EC" id="2.7.13.3"/>
    </reaction>
</comment>
<evidence type="ECO:0000256" key="2">
    <source>
        <dbReference type="ARBA" id="ARBA00012438"/>
    </source>
</evidence>
<dbReference type="Proteomes" id="UP000190367">
    <property type="component" value="Unassembled WGS sequence"/>
</dbReference>
<dbReference type="PRINTS" id="PR00344">
    <property type="entry name" value="BCTRLSENSOR"/>
</dbReference>
<dbReference type="InterPro" id="IPR011006">
    <property type="entry name" value="CheY-like_superfamily"/>
</dbReference>
<dbReference type="InterPro" id="IPR005467">
    <property type="entry name" value="His_kinase_dom"/>
</dbReference>
<dbReference type="EC" id="2.7.13.3" evidence="2"/>
<evidence type="ECO:0000313" key="10">
    <source>
        <dbReference type="Proteomes" id="UP000190367"/>
    </source>
</evidence>
<feature type="domain" description="Response regulatory" evidence="8">
    <location>
        <begin position="6"/>
        <end position="124"/>
    </location>
</feature>
<dbReference type="GO" id="GO:0005886">
    <property type="term" value="C:plasma membrane"/>
    <property type="evidence" value="ECO:0007669"/>
    <property type="project" value="TreeGrafter"/>
</dbReference>
<dbReference type="Gene3D" id="3.30.565.10">
    <property type="entry name" value="Histidine kinase-like ATPase, C-terminal domain"/>
    <property type="match status" value="1"/>
</dbReference>
<dbReference type="InterPro" id="IPR003661">
    <property type="entry name" value="HisK_dim/P_dom"/>
</dbReference>
<dbReference type="SUPFAM" id="SSF52172">
    <property type="entry name" value="CheY-like"/>
    <property type="match status" value="1"/>
</dbReference>
<keyword evidence="5 9" id="KW-0418">Kinase</keyword>
<organism evidence="9 10">
    <name type="scientific">Chitinophaga eiseniae</name>
    <dbReference type="NCBI Taxonomy" id="634771"/>
    <lineage>
        <taxon>Bacteria</taxon>
        <taxon>Pseudomonadati</taxon>
        <taxon>Bacteroidota</taxon>
        <taxon>Chitinophagia</taxon>
        <taxon>Chitinophagales</taxon>
        <taxon>Chitinophagaceae</taxon>
        <taxon>Chitinophaga</taxon>
    </lineage>
</organism>
<keyword evidence="10" id="KW-1185">Reference proteome</keyword>
<dbReference type="PANTHER" id="PTHR43047">
    <property type="entry name" value="TWO-COMPONENT HISTIDINE PROTEIN KINASE"/>
    <property type="match status" value="1"/>
</dbReference>
<dbReference type="EMBL" id="FUWZ01000006">
    <property type="protein sequence ID" value="SKA44076.1"/>
    <property type="molecule type" value="Genomic_DNA"/>
</dbReference>
<evidence type="ECO:0000256" key="6">
    <source>
        <dbReference type="PROSITE-ProRule" id="PRU00169"/>
    </source>
</evidence>
<dbReference type="AlphaFoldDB" id="A0A1T4TUH9"/>
<proteinExistence type="predicted"/>
<dbReference type="InterPro" id="IPR036890">
    <property type="entry name" value="HATPase_C_sf"/>
</dbReference>
<dbReference type="GO" id="GO:0009927">
    <property type="term" value="F:histidine phosphotransfer kinase activity"/>
    <property type="evidence" value="ECO:0007669"/>
    <property type="project" value="TreeGrafter"/>
</dbReference>
<sequence>MTTKFKILLVDDHKANLLVLQRMLETEGRTFVLATTGREALDIAREQDDIGLVMLDVQMPDMDGYEVARQLKAHPQTKDISVIFVTATNKDEEDMLKGFEKGAVDYLPKPLHKHLTRAKVDVFERLYYSQRELKMALKAKEQINGQLERFMHVVAHDLKSPLSGITSLLLILREEEELQQSTELLSFVDMAVDASHKLADMISAILEYSRAHQDNQPEELVAVKELLATLVQLLFPPANVHIQITDDLPVLYTSRQKLQQVFQNLISNAIKYVDKPQVEISIGGEDKGEYYEFFVKDNGPGIADKDNERIFRLFEKVDNDDDNGKGTGIGLNILKLLVETQGGKVWVESVKGEGSCFYFQWRK</sequence>
<keyword evidence="3 6" id="KW-0597">Phosphoprotein</keyword>
<dbReference type="InterPro" id="IPR003594">
    <property type="entry name" value="HATPase_dom"/>
</dbReference>
<dbReference type="GO" id="GO:0000155">
    <property type="term" value="F:phosphorelay sensor kinase activity"/>
    <property type="evidence" value="ECO:0007669"/>
    <property type="project" value="InterPro"/>
</dbReference>
<dbReference type="FunFam" id="3.30.565.10:FF:000006">
    <property type="entry name" value="Sensor histidine kinase WalK"/>
    <property type="match status" value="1"/>
</dbReference>
<dbReference type="OrthoDB" id="9781208at2"/>
<dbReference type="CDD" id="cd00082">
    <property type="entry name" value="HisKA"/>
    <property type="match status" value="1"/>
</dbReference>
<gene>
    <name evidence="9" type="ORF">SAMN04488128_106323</name>
</gene>
<dbReference type="PROSITE" id="PS50110">
    <property type="entry name" value="RESPONSE_REGULATORY"/>
    <property type="match status" value="1"/>
</dbReference>
<evidence type="ECO:0000256" key="5">
    <source>
        <dbReference type="ARBA" id="ARBA00022777"/>
    </source>
</evidence>
<dbReference type="STRING" id="634771.SAMN04488128_106323"/>
<dbReference type="InterPro" id="IPR001789">
    <property type="entry name" value="Sig_transdc_resp-reg_receiver"/>
</dbReference>
<evidence type="ECO:0000256" key="3">
    <source>
        <dbReference type="ARBA" id="ARBA00022553"/>
    </source>
</evidence>
<evidence type="ECO:0000256" key="1">
    <source>
        <dbReference type="ARBA" id="ARBA00000085"/>
    </source>
</evidence>
<evidence type="ECO:0000259" key="8">
    <source>
        <dbReference type="PROSITE" id="PS50110"/>
    </source>
</evidence>
<dbReference type="PANTHER" id="PTHR43047:SF72">
    <property type="entry name" value="OSMOSENSING HISTIDINE PROTEIN KINASE SLN1"/>
    <property type="match status" value="1"/>
</dbReference>
<dbReference type="SUPFAM" id="SSF47384">
    <property type="entry name" value="Homodimeric domain of signal transducing histidine kinase"/>
    <property type="match status" value="1"/>
</dbReference>
<name>A0A1T4TUH9_9BACT</name>
<dbReference type="Gene3D" id="1.10.287.130">
    <property type="match status" value="1"/>
</dbReference>
<evidence type="ECO:0000313" key="9">
    <source>
        <dbReference type="EMBL" id="SKA44076.1"/>
    </source>
</evidence>
<dbReference type="Pfam" id="PF00072">
    <property type="entry name" value="Response_reg"/>
    <property type="match status" value="1"/>
</dbReference>
<dbReference type="Pfam" id="PF00512">
    <property type="entry name" value="HisKA"/>
    <property type="match status" value="1"/>
</dbReference>
<feature type="modified residue" description="4-aspartylphosphate" evidence="6">
    <location>
        <position position="56"/>
    </location>
</feature>
<reference evidence="10" key="1">
    <citation type="submission" date="2017-02" db="EMBL/GenBank/DDBJ databases">
        <authorList>
            <person name="Varghese N."/>
            <person name="Submissions S."/>
        </authorList>
    </citation>
    <scope>NUCLEOTIDE SEQUENCE [LARGE SCALE GENOMIC DNA]</scope>
    <source>
        <strain evidence="10">DSM 22224</strain>
    </source>
</reference>
<dbReference type="InterPro" id="IPR036097">
    <property type="entry name" value="HisK_dim/P_sf"/>
</dbReference>
<keyword evidence="4" id="KW-0808">Transferase</keyword>
<dbReference type="Pfam" id="PF02518">
    <property type="entry name" value="HATPase_c"/>
    <property type="match status" value="1"/>
</dbReference>
<dbReference type="SMART" id="SM00388">
    <property type="entry name" value="HisKA"/>
    <property type="match status" value="1"/>
</dbReference>
<evidence type="ECO:0000259" key="7">
    <source>
        <dbReference type="PROSITE" id="PS50109"/>
    </source>
</evidence>
<accession>A0A1T4TUH9</accession>
<dbReference type="SMART" id="SM00387">
    <property type="entry name" value="HATPase_c"/>
    <property type="match status" value="1"/>
</dbReference>
<evidence type="ECO:0000256" key="4">
    <source>
        <dbReference type="ARBA" id="ARBA00022679"/>
    </source>
</evidence>
<protein>
    <recommendedName>
        <fullName evidence="2">histidine kinase</fullName>
        <ecNumber evidence="2">2.7.13.3</ecNumber>
    </recommendedName>
</protein>
<feature type="domain" description="Histidine kinase" evidence="7">
    <location>
        <begin position="153"/>
        <end position="363"/>
    </location>
</feature>
<dbReference type="RefSeq" id="WP_078672670.1">
    <property type="nucleotide sequence ID" value="NZ_FUWZ01000006.1"/>
</dbReference>
<dbReference type="Gene3D" id="3.40.50.2300">
    <property type="match status" value="1"/>
</dbReference>